<keyword evidence="2" id="KW-1185">Reference proteome</keyword>
<reference evidence="1" key="1">
    <citation type="submission" date="2023-03" db="EMBL/GenBank/DDBJ databases">
        <title>Massive genome expansion in bonnet fungi (Mycena s.s.) driven by repeated elements and novel gene families across ecological guilds.</title>
        <authorList>
            <consortium name="Lawrence Berkeley National Laboratory"/>
            <person name="Harder C.B."/>
            <person name="Miyauchi S."/>
            <person name="Viragh M."/>
            <person name="Kuo A."/>
            <person name="Thoen E."/>
            <person name="Andreopoulos B."/>
            <person name="Lu D."/>
            <person name="Skrede I."/>
            <person name="Drula E."/>
            <person name="Henrissat B."/>
            <person name="Morin E."/>
            <person name="Kohler A."/>
            <person name="Barry K."/>
            <person name="LaButti K."/>
            <person name="Morin E."/>
            <person name="Salamov A."/>
            <person name="Lipzen A."/>
            <person name="Mereny Z."/>
            <person name="Hegedus B."/>
            <person name="Baldrian P."/>
            <person name="Stursova M."/>
            <person name="Weitz H."/>
            <person name="Taylor A."/>
            <person name="Grigoriev I.V."/>
            <person name="Nagy L.G."/>
            <person name="Martin F."/>
            <person name="Kauserud H."/>
        </authorList>
    </citation>
    <scope>NUCLEOTIDE SEQUENCE</scope>
    <source>
        <strain evidence="1">9284</strain>
    </source>
</reference>
<organism evidence="1 2">
    <name type="scientific">Roridomyces roridus</name>
    <dbReference type="NCBI Taxonomy" id="1738132"/>
    <lineage>
        <taxon>Eukaryota</taxon>
        <taxon>Fungi</taxon>
        <taxon>Dikarya</taxon>
        <taxon>Basidiomycota</taxon>
        <taxon>Agaricomycotina</taxon>
        <taxon>Agaricomycetes</taxon>
        <taxon>Agaricomycetidae</taxon>
        <taxon>Agaricales</taxon>
        <taxon>Marasmiineae</taxon>
        <taxon>Mycenaceae</taxon>
        <taxon>Roridomyces</taxon>
    </lineage>
</organism>
<evidence type="ECO:0000313" key="2">
    <source>
        <dbReference type="Proteomes" id="UP001221142"/>
    </source>
</evidence>
<dbReference type="Proteomes" id="UP001221142">
    <property type="component" value="Unassembled WGS sequence"/>
</dbReference>
<evidence type="ECO:0008006" key="3">
    <source>
        <dbReference type="Google" id="ProtNLM"/>
    </source>
</evidence>
<accession>A0AAD7AXX6</accession>
<evidence type="ECO:0000313" key="1">
    <source>
        <dbReference type="EMBL" id="KAJ7603840.1"/>
    </source>
</evidence>
<protein>
    <recommendedName>
        <fullName evidence="3">F-box domain-containing protein</fullName>
    </recommendedName>
</protein>
<sequence length="416" mass="47928">MVAHNPRMLPNELLLEIGKLLPTSVLLRLVTLGNKALHEIYRPILYRDVKLESKEALNAFCATVWSQELLSMVKHLFVDYDIIGHYPQTCEQEVRGTRSRIVLSQLHALETLHFYGDLFMINMDDWTNSEPRLRSFGCHHDNIWALDSIPHFKRARSGIDELIIRPPCSPTRVLYKTLPSIHLPALRHFSGPASMVPAVIPGSEASAERWSIKWDLPDAYPWHRITIHEPVPPGAIRVNPTDCLVHLAKYESKVKRLFNTLDGWESLSPMQVAEYLPHLEELHFENIIDRRKYADHRLRDMRRFLDALLQALPTFDRLTTMAVLDFEHPPNPPRDAAKDLLVFHYECNLLWRWTELCPSLVDVILLSGMRCRLLEGEWRIVDSEGVPDDHVGRTVSAVFEGYFEGNSAVSVDELPY</sequence>
<gene>
    <name evidence="1" type="ORF">FB45DRAFT_1085500</name>
</gene>
<proteinExistence type="predicted"/>
<name>A0AAD7AXX6_9AGAR</name>
<dbReference type="EMBL" id="JARKIF010000123">
    <property type="protein sequence ID" value="KAJ7603840.1"/>
    <property type="molecule type" value="Genomic_DNA"/>
</dbReference>
<dbReference type="AlphaFoldDB" id="A0AAD7AXX6"/>
<comment type="caution">
    <text evidence="1">The sequence shown here is derived from an EMBL/GenBank/DDBJ whole genome shotgun (WGS) entry which is preliminary data.</text>
</comment>